<organism evidence="2 3">
    <name type="scientific">Streptococcus oricebi</name>
    <dbReference type="NCBI Taxonomy" id="1547447"/>
    <lineage>
        <taxon>Bacteria</taxon>
        <taxon>Bacillati</taxon>
        <taxon>Bacillota</taxon>
        <taxon>Bacilli</taxon>
        <taxon>Lactobacillales</taxon>
        <taxon>Streptococcaceae</taxon>
        <taxon>Streptococcus</taxon>
    </lineage>
</organism>
<evidence type="ECO:0000313" key="3">
    <source>
        <dbReference type="Proteomes" id="UP001519296"/>
    </source>
</evidence>
<comment type="caution">
    <text evidence="2">The sequence shown here is derived from an EMBL/GenBank/DDBJ whole genome shotgun (WGS) entry which is preliminary data.</text>
</comment>
<keyword evidence="3" id="KW-1185">Reference proteome</keyword>
<dbReference type="RefSeq" id="WP_209628338.1">
    <property type="nucleotide sequence ID" value="NZ_PRDG01000004.1"/>
</dbReference>
<reference evidence="2 3" key="1">
    <citation type="submission" date="2018-02" db="EMBL/GenBank/DDBJ databases">
        <title>Draft genome sequence of Streptococcus oricebi CCUG 70868T type strain.</title>
        <authorList>
            <person name="Mendez V."/>
            <person name="Salva-Serra F."/>
            <person name="Jaen-Luchoro D."/>
            <person name="Gonzales-Siles L."/>
            <person name="Karlsson R."/>
            <person name="Engstrom-Jakobsson H."/>
            <person name="Busquets A."/>
            <person name="Gomila M."/>
            <person name="Pineiro-Iglesias B."/>
            <person name="Bennasar-Figueras A."/>
            <person name="Seeger M."/>
            <person name="Moore E."/>
        </authorList>
    </citation>
    <scope>NUCLEOTIDE SEQUENCE [LARGE SCALE GENOMIC DNA]</scope>
    <source>
        <strain evidence="2 3">CCUG 70868</strain>
    </source>
</reference>
<protein>
    <submittedName>
        <fullName evidence="2">Uncharacterized protein</fullName>
    </submittedName>
</protein>
<accession>A0ABS5B4V3</accession>
<dbReference type="EMBL" id="PRDG01000004">
    <property type="protein sequence ID" value="MBP2623845.1"/>
    <property type="molecule type" value="Genomic_DNA"/>
</dbReference>
<evidence type="ECO:0000256" key="1">
    <source>
        <dbReference type="SAM" id="Phobius"/>
    </source>
</evidence>
<keyword evidence="1" id="KW-1133">Transmembrane helix</keyword>
<name>A0ABS5B4V3_9STRE</name>
<keyword evidence="1" id="KW-0812">Transmembrane</keyword>
<evidence type="ECO:0000313" key="2">
    <source>
        <dbReference type="EMBL" id="MBP2623845.1"/>
    </source>
</evidence>
<sequence>MEQNEQLREYLIIKKEAYSWLLWWGLTYLIGLVGVFVLVYNQLPSYNRYFSILTVIMLPIWFVGAFPLFTSKNQIEKEQPELKKTKTTGTKVPMSMRQKRYISLFPALLVIIFVFVQSYQSGMAEKKKREAYEIIQQYRN</sequence>
<feature type="transmembrane region" description="Helical" evidence="1">
    <location>
        <begin position="49"/>
        <end position="69"/>
    </location>
</feature>
<gene>
    <name evidence="2" type="ORF">C4K46_07830</name>
</gene>
<keyword evidence="1" id="KW-0472">Membrane</keyword>
<proteinExistence type="predicted"/>
<feature type="transmembrane region" description="Helical" evidence="1">
    <location>
        <begin position="101"/>
        <end position="119"/>
    </location>
</feature>
<dbReference type="Proteomes" id="UP001519296">
    <property type="component" value="Unassembled WGS sequence"/>
</dbReference>
<feature type="transmembrane region" description="Helical" evidence="1">
    <location>
        <begin position="21"/>
        <end position="43"/>
    </location>
</feature>